<reference evidence="10" key="1">
    <citation type="submission" date="2016-10" db="EMBL/GenBank/DDBJ databases">
        <authorList>
            <person name="de Groot N.N."/>
        </authorList>
    </citation>
    <scope>NUCLEOTIDE SEQUENCE</scope>
</reference>
<dbReference type="SUPFAM" id="SSF51735">
    <property type="entry name" value="NAD(P)-binding Rossmann-fold domains"/>
    <property type="match status" value="1"/>
</dbReference>
<name>A0A1W1DZ66_9ZZZZ</name>
<dbReference type="EC" id="1.5.1.2" evidence="10"/>
<dbReference type="InterPro" id="IPR029036">
    <property type="entry name" value="P5CR_dimer"/>
</dbReference>
<feature type="domain" description="Pyrroline-5-carboxylate reductase dimerisation" evidence="9">
    <location>
        <begin position="164"/>
        <end position="267"/>
    </location>
</feature>
<evidence type="ECO:0000256" key="6">
    <source>
        <dbReference type="ARBA" id="ARBA00022857"/>
    </source>
</evidence>
<comment type="pathway">
    <text evidence="1">Amino-acid biosynthesis; L-proline biosynthesis; L-proline from L-glutamate 5-semialdehyde: step 1/1.</text>
</comment>
<dbReference type="InterPro" id="IPR028939">
    <property type="entry name" value="P5C_Rdtase_cat_N"/>
</dbReference>
<evidence type="ECO:0000259" key="9">
    <source>
        <dbReference type="Pfam" id="PF14748"/>
    </source>
</evidence>
<evidence type="ECO:0000313" key="11">
    <source>
        <dbReference type="EMBL" id="SFV89375.1"/>
    </source>
</evidence>
<feature type="domain" description="Pyrroline-5-carboxylate reductase catalytic N-terminal" evidence="8">
    <location>
        <begin position="6"/>
        <end position="100"/>
    </location>
</feature>
<evidence type="ECO:0000256" key="5">
    <source>
        <dbReference type="ARBA" id="ARBA00022650"/>
    </source>
</evidence>
<keyword evidence="3" id="KW-0963">Cytoplasm</keyword>
<evidence type="ECO:0000256" key="3">
    <source>
        <dbReference type="ARBA" id="ARBA00022490"/>
    </source>
</evidence>
<dbReference type="NCBIfam" id="TIGR00112">
    <property type="entry name" value="proC"/>
    <property type="match status" value="1"/>
</dbReference>
<keyword evidence="4" id="KW-0028">Amino-acid biosynthesis</keyword>
<accession>A0A1W1DZ66</accession>
<dbReference type="SUPFAM" id="SSF48179">
    <property type="entry name" value="6-phosphogluconate dehydrogenase C-terminal domain-like"/>
    <property type="match status" value="1"/>
</dbReference>
<proteinExistence type="inferred from homology"/>
<sequence length="274" mass="29562">MEKATTIGFIGAGNMAYALISGLYDSGFLAQNIKVSDKDKTLLTQRKSEFEIETFTDNTQMARQCDVIVLAVKPQILSLVCQELQAYMNHKPLIISIAAGAKSTSINQWLGGNVSIVRAMPNTPALLGMGATGMVANKVVSVEQKKLTEQILGSVGECFWVAKEEMLDAVTALSGSGPAYFFLMIESMTNAGIALGLDEETATKLSIQTALGASMMAEQSDDSIHKLRAKVTSKNGTTQAAIESFQDQNFDFIVAHAMRAAFERAKEIGFELDK</sequence>
<dbReference type="GO" id="GO:0055129">
    <property type="term" value="P:L-proline biosynthetic process"/>
    <property type="evidence" value="ECO:0007669"/>
    <property type="project" value="TreeGrafter"/>
</dbReference>
<dbReference type="AlphaFoldDB" id="A0A1W1DZ66"/>
<dbReference type="FunFam" id="1.10.3730.10:FF:000001">
    <property type="entry name" value="Pyrroline-5-carboxylate reductase"/>
    <property type="match status" value="1"/>
</dbReference>
<dbReference type="InterPro" id="IPR008927">
    <property type="entry name" value="6-PGluconate_DH-like_C_sf"/>
</dbReference>
<dbReference type="Pfam" id="PF14748">
    <property type="entry name" value="P5CR_dimer"/>
    <property type="match status" value="1"/>
</dbReference>
<evidence type="ECO:0000256" key="2">
    <source>
        <dbReference type="ARBA" id="ARBA00005525"/>
    </source>
</evidence>
<keyword evidence="5" id="KW-0641">Proline biosynthesis</keyword>
<evidence type="ECO:0000259" key="8">
    <source>
        <dbReference type="Pfam" id="PF03807"/>
    </source>
</evidence>
<dbReference type="InterPro" id="IPR036291">
    <property type="entry name" value="NAD(P)-bd_dom_sf"/>
</dbReference>
<evidence type="ECO:0000256" key="1">
    <source>
        <dbReference type="ARBA" id="ARBA00005205"/>
    </source>
</evidence>
<keyword evidence="6" id="KW-0521">NADP</keyword>
<evidence type="ECO:0000313" key="10">
    <source>
        <dbReference type="EMBL" id="SFV86871.1"/>
    </source>
</evidence>
<dbReference type="InterPro" id="IPR000304">
    <property type="entry name" value="Pyrroline-COOH_reductase"/>
</dbReference>
<dbReference type="Gene3D" id="1.10.3730.10">
    <property type="entry name" value="ProC C-terminal domain-like"/>
    <property type="match status" value="1"/>
</dbReference>
<dbReference type="EMBL" id="FPHY01000117">
    <property type="protein sequence ID" value="SFV86871.1"/>
    <property type="molecule type" value="Genomic_DNA"/>
</dbReference>
<dbReference type="PIRSF" id="PIRSF000193">
    <property type="entry name" value="Pyrrol-5-carb_rd"/>
    <property type="match status" value="1"/>
</dbReference>
<organism evidence="10">
    <name type="scientific">hydrothermal vent metagenome</name>
    <dbReference type="NCBI Taxonomy" id="652676"/>
    <lineage>
        <taxon>unclassified sequences</taxon>
        <taxon>metagenomes</taxon>
        <taxon>ecological metagenomes</taxon>
    </lineage>
</organism>
<keyword evidence="7 10" id="KW-0560">Oxidoreductase</keyword>
<dbReference type="Pfam" id="PF03807">
    <property type="entry name" value="F420_oxidored"/>
    <property type="match status" value="1"/>
</dbReference>
<dbReference type="EMBL" id="FPHZ01000226">
    <property type="protein sequence ID" value="SFV89375.1"/>
    <property type="molecule type" value="Genomic_DNA"/>
</dbReference>
<dbReference type="PANTHER" id="PTHR11645">
    <property type="entry name" value="PYRROLINE-5-CARBOXYLATE REDUCTASE"/>
    <property type="match status" value="1"/>
</dbReference>
<evidence type="ECO:0000256" key="7">
    <source>
        <dbReference type="ARBA" id="ARBA00023002"/>
    </source>
</evidence>
<protein>
    <submittedName>
        <fullName evidence="10">Pyrroline-5-carboxylate reductase</fullName>
        <ecNumber evidence="10">1.5.1.2</ecNumber>
    </submittedName>
</protein>
<gene>
    <name evidence="10" type="ORF">MNB_SUP05-SYMBIONT-4-1143</name>
    <name evidence="11" type="ORF">MNB_SUP05-SYMBIONT-5-941</name>
</gene>
<dbReference type="GO" id="GO:0004735">
    <property type="term" value="F:pyrroline-5-carboxylate reductase activity"/>
    <property type="evidence" value="ECO:0007669"/>
    <property type="project" value="UniProtKB-EC"/>
</dbReference>
<evidence type="ECO:0000256" key="4">
    <source>
        <dbReference type="ARBA" id="ARBA00022605"/>
    </source>
</evidence>
<comment type="similarity">
    <text evidence="2">Belongs to the pyrroline-5-carboxylate reductase family.</text>
</comment>
<dbReference type="HAMAP" id="MF_01925">
    <property type="entry name" value="P5C_reductase"/>
    <property type="match status" value="1"/>
</dbReference>
<dbReference type="PANTHER" id="PTHR11645:SF0">
    <property type="entry name" value="PYRROLINE-5-CARBOXYLATE REDUCTASE 3"/>
    <property type="match status" value="1"/>
</dbReference>
<dbReference type="FunFam" id="3.40.50.720:FF:000105">
    <property type="entry name" value="Pyrroline-5-carboxylate reductase"/>
    <property type="match status" value="1"/>
</dbReference>
<dbReference type="Gene3D" id="3.40.50.720">
    <property type="entry name" value="NAD(P)-binding Rossmann-like Domain"/>
    <property type="match status" value="1"/>
</dbReference>